<evidence type="ECO:0000259" key="16">
    <source>
        <dbReference type="PROSITE" id="PS51839"/>
    </source>
</evidence>
<comment type="subcellular location">
    <subcellularLocation>
        <location evidence="2">Membrane</location>
    </subcellularLocation>
</comment>
<reference evidence="17 18" key="1">
    <citation type="submission" date="2015-09" db="EMBL/GenBank/DDBJ databases">
        <title>Sorangium comparison.</title>
        <authorList>
            <person name="Zaburannyi N."/>
            <person name="Bunk B."/>
            <person name="Overmann J."/>
            <person name="Mueller R."/>
        </authorList>
    </citation>
    <scope>NUCLEOTIDE SEQUENCE [LARGE SCALE GENOMIC DNA]</scope>
    <source>
        <strain evidence="17 18">So ce26</strain>
    </source>
</reference>
<dbReference type="GO" id="GO:0016491">
    <property type="term" value="F:oxidoreductase activity"/>
    <property type="evidence" value="ECO:0007669"/>
    <property type="project" value="InterPro"/>
</dbReference>
<proteinExistence type="inferred from homology"/>
<evidence type="ECO:0000256" key="6">
    <source>
        <dbReference type="ARBA" id="ARBA00022723"/>
    </source>
</evidence>
<dbReference type="GO" id="GO:0046872">
    <property type="term" value="F:metal ion binding"/>
    <property type="evidence" value="ECO:0007669"/>
    <property type="project" value="UniProtKB-KW"/>
</dbReference>
<dbReference type="Pfam" id="PF10588">
    <property type="entry name" value="NADH-G_4Fe-4S_3"/>
    <property type="match status" value="1"/>
</dbReference>
<keyword evidence="4" id="KW-0004">4Fe-4S</keyword>
<dbReference type="PROSITE" id="PS51839">
    <property type="entry name" value="4FE4S_HC3"/>
    <property type="match status" value="1"/>
</dbReference>
<evidence type="ECO:0000256" key="11">
    <source>
        <dbReference type="ARBA" id="ARBA00023136"/>
    </source>
</evidence>
<dbReference type="InterPro" id="IPR017896">
    <property type="entry name" value="4Fe4S_Fe-S-bd"/>
</dbReference>
<feature type="compositionally biased region" description="Basic and acidic residues" evidence="13">
    <location>
        <begin position="569"/>
        <end position="580"/>
    </location>
</feature>
<evidence type="ECO:0000313" key="17">
    <source>
        <dbReference type="EMBL" id="AUX39420.1"/>
    </source>
</evidence>
<gene>
    <name evidence="17" type="primary">ndh</name>
    <name evidence="17" type="ORF">SOCE26_008110</name>
</gene>
<dbReference type="InterPro" id="IPR006963">
    <property type="entry name" value="Mopterin_OxRdtase_4Fe-4S_dom"/>
</dbReference>
<keyword evidence="11" id="KW-0472">Membrane</keyword>
<comment type="cofactor">
    <cofactor evidence="12">
        <name>[2Fe-2S] cluster</name>
        <dbReference type="ChEBI" id="CHEBI:190135"/>
    </cofactor>
</comment>
<dbReference type="Gene3D" id="3.30.70.20">
    <property type="match status" value="1"/>
</dbReference>
<evidence type="ECO:0000256" key="13">
    <source>
        <dbReference type="SAM" id="MobiDB-lite"/>
    </source>
</evidence>
<comment type="cofactor">
    <cofactor evidence="1">
        <name>[4Fe-4S] cluster</name>
        <dbReference type="ChEBI" id="CHEBI:49883"/>
    </cofactor>
</comment>
<evidence type="ECO:0000256" key="12">
    <source>
        <dbReference type="ARBA" id="ARBA00034078"/>
    </source>
</evidence>
<feature type="domain" description="4Fe-4S His(Cys)3-ligated-type" evidence="16">
    <location>
        <begin position="118"/>
        <end position="157"/>
    </location>
</feature>
<dbReference type="PROSITE" id="PS00641">
    <property type="entry name" value="COMPLEX1_75K_1"/>
    <property type="match status" value="1"/>
</dbReference>
<keyword evidence="7" id="KW-1278">Translocase</keyword>
<dbReference type="Pfam" id="PF13510">
    <property type="entry name" value="Fer2_4"/>
    <property type="match status" value="1"/>
</dbReference>
<dbReference type="Pfam" id="PF22117">
    <property type="entry name" value="Fer4_Nqo3"/>
    <property type="match status" value="1"/>
</dbReference>
<dbReference type="InterPro" id="IPR054351">
    <property type="entry name" value="NADH_UbQ_OxRdtase_ferredoxin"/>
</dbReference>
<dbReference type="GO" id="GO:0051537">
    <property type="term" value="F:2 iron, 2 sulfur cluster binding"/>
    <property type="evidence" value="ECO:0007669"/>
    <property type="project" value="UniProtKB-KW"/>
</dbReference>
<dbReference type="GO" id="GO:0008137">
    <property type="term" value="F:NADH dehydrogenase (ubiquinone) activity"/>
    <property type="evidence" value="ECO:0007669"/>
    <property type="project" value="InterPro"/>
</dbReference>
<dbReference type="InterPro" id="IPR001041">
    <property type="entry name" value="2Fe-2S_ferredoxin-type"/>
</dbReference>
<keyword evidence="5" id="KW-0001">2Fe-2S</keyword>
<dbReference type="GO" id="GO:0016020">
    <property type="term" value="C:membrane"/>
    <property type="evidence" value="ECO:0007669"/>
    <property type="project" value="UniProtKB-SubCell"/>
</dbReference>
<evidence type="ECO:0000256" key="9">
    <source>
        <dbReference type="ARBA" id="ARBA00023014"/>
    </source>
</evidence>
<dbReference type="CDD" id="cd00207">
    <property type="entry name" value="fer2"/>
    <property type="match status" value="1"/>
</dbReference>
<evidence type="ECO:0000256" key="4">
    <source>
        <dbReference type="ARBA" id="ARBA00022485"/>
    </source>
</evidence>
<dbReference type="PROSITE" id="PS51379">
    <property type="entry name" value="4FE4S_FER_2"/>
    <property type="match status" value="1"/>
</dbReference>
<dbReference type="Gene3D" id="3.10.20.740">
    <property type="match status" value="1"/>
</dbReference>
<evidence type="ECO:0000259" key="14">
    <source>
        <dbReference type="PROSITE" id="PS51379"/>
    </source>
</evidence>
<dbReference type="InterPro" id="IPR000283">
    <property type="entry name" value="NADH_UbQ_OxRdtase_75kDa_su_CS"/>
</dbReference>
<keyword evidence="10" id="KW-0520">NAD</keyword>
<dbReference type="SMART" id="SM00929">
    <property type="entry name" value="NADH-G_4Fe-4S_3"/>
    <property type="match status" value="1"/>
</dbReference>
<dbReference type="InterPro" id="IPR050123">
    <property type="entry name" value="Prok_molybdopt-oxidoreductase"/>
</dbReference>
<dbReference type="PROSITE" id="PS51669">
    <property type="entry name" value="4FE4S_MOW_BIS_MGD"/>
    <property type="match status" value="1"/>
</dbReference>
<evidence type="ECO:0000256" key="5">
    <source>
        <dbReference type="ARBA" id="ARBA00022714"/>
    </source>
</evidence>
<dbReference type="Gene3D" id="2.20.25.90">
    <property type="entry name" value="ADC-like domains"/>
    <property type="match status" value="1"/>
</dbReference>
<dbReference type="Pfam" id="PF00384">
    <property type="entry name" value="Molybdopterin"/>
    <property type="match status" value="1"/>
</dbReference>
<name>A0A2L0EJE9_SORCE</name>
<keyword evidence="6" id="KW-0479">Metal-binding</keyword>
<keyword evidence="9" id="KW-0411">Iron-sulfur</keyword>
<dbReference type="Gene3D" id="3.40.50.740">
    <property type="match status" value="1"/>
</dbReference>
<dbReference type="SUPFAM" id="SSF54862">
    <property type="entry name" value="4Fe-4S ferredoxins"/>
    <property type="match status" value="1"/>
</dbReference>
<evidence type="ECO:0000256" key="10">
    <source>
        <dbReference type="ARBA" id="ARBA00023027"/>
    </source>
</evidence>
<sequence length="580" mass="62581">MQGPCAALPGIEITMPTIKIDGREIPFESGDTIIRAAHRSGIDIPHYCWHPGLSVAANCRMCLVEVLPPPGRPAMSLDILRWDPAKQDYVPAAKPKLQPACQMGCAPGMEVLSESSDHVAEARSAVQELLLLNHPVDCPICDQAGECRLQDYWLEHQRKGKRMQQEPVHKPKAVVFGPTIVYDAERCIVCTRCIRVCNELAKDPVLSVRERGNLGEITVSPGRELDHDYTLMTEHVCPVGALTSRDFRFKARVWFLRSARTVCQGCATGCNAYLDYDPRNNTPYRHRPRENMAVNTYWMCDDGMLSYRRAVEGRLLTALVGNDDASLDDALAAAKEQLTGHADDPSKVAIVLSAQHSNEDNFALYHLATTYLGATDFFVSGKPLGRGDEILMSEDKNPNTRGVMQIAAATPPRPVAELLQGIASGQYAFVIALGSDLEVDAGEAQRALSRLKGVVTIAAHEGPLAKAARVALPACSWAEAEGTYVNRKGMAQGSERAIRPHGDSRPAWELIGRLGRTLGYATGWKTLADIRRAMPPGAAVAGGLSPAPAAPGGAPGPHASAATAVADVARPEIKKTEATA</sequence>
<dbReference type="GO" id="GO:0051539">
    <property type="term" value="F:4 iron, 4 sulfur cluster binding"/>
    <property type="evidence" value="ECO:0007669"/>
    <property type="project" value="UniProtKB-KW"/>
</dbReference>
<evidence type="ECO:0000256" key="2">
    <source>
        <dbReference type="ARBA" id="ARBA00004370"/>
    </source>
</evidence>
<evidence type="ECO:0000256" key="8">
    <source>
        <dbReference type="ARBA" id="ARBA00023004"/>
    </source>
</evidence>
<dbReference type="InterPro" id="IPR036010">
    <property type="entry name" value="2Fe-2S_ferredoxin-like_sf"/>
</dbReference>
<dbReference type="FunFam" id="3.10.20.740:FF:000004">
    <property type="entry name" value="NADH-quinone oxidoreductase"/>
    <property type="match status" value="1"/>
</dbReference>
<feature type="domain" description="4Fe-4S Mo/W bis-MGD-type" evidence="15">
    <location>
        <begin position="256"/>
        <end position="314"/>
    </location>
</feature>
<dbReference type="PANTHER" id="PTHR43105:SF13">
    <property type="entry name" value="NADH-UBIQUINONE OXIDOREDUCTASE 75 KDA SUBUNIT, MITOCHONDRIAL"/>
    <property type="match status" value="1"/>
</dbReference>
<dbReference type="SUPFAM" id="SSF54292">
    <property type="entry name" value="2Fe-2S ferredoxin-like"/>
    <property type="match status" value="1"/>
</dbReference>
<feature type="region of interest" description="Disordered" evidence="13">
    <location>
        <begin position="545"/>
        <end position="580"/>
    </location>
</feature>
<dbReference type="PANTHER" id="PTHR43105">
    <property type="entry name" value="RESPIRATORY NITRATE REDUCTASE"/>
    <property type="match status" value="1"/>
</dbReference>
<keyword evidence="8" id="KW-0408">Iron</keyword>
<accession>A0A2L0EJE9</accession>
<feature type="compositionally biased region" description="Low complexity" evidence="13">
    <location>
        <begin position="545"/>
        <end position="568"/>
    </location>
</feature>
<dbReference type="SUPFAM" id="SSF53706">
    <property type="entry name" value="Formate dehydrogenase/DMSO reductase, domains 1-3"/>
    <property type="match status" value="1"/>
</dbReference>
<comment type="similarity">
    <text evidence="3">Belongs to the complex I 75 kDa subunit family.</text>
</comment>
<feature type="domain" description="4Fe-4S ferredoxin-type" evidence="14">
    <location>
        <begin position="178"/>
        <end position="207"/>
    </location>
</feature>
<dbReference type="InterPro" id="IPR006656">
    <property type="entry name" value="Mopterin_OxRdtase"/>
</dbReference>
<evidence type="ECO:0000256" key="3">
    <source>
        <dbReference type="ARBA" id="ARBA00005404"/>
    </source>
</evidence>
<evidence type="ECO:0000256" key="1">
    <source>
        <dbReference type="ARBA" id="ARBA00001966"/>
    </source>
</evidence>
<dbReference type="Proteomes" id="UP000238348">
    <property type="component" value="Chromosome"/>
</dbReference>
<dbReference type="GO" id="GO:0042773">
    <property type="term" value="P:ATP synthesis coupled electron transport"/>
    <property type="evidence" value="ECO:0007669"/>
    <property type="project" value="InterPro"/>
</dbReference>
<evidence type="ECO:0000259" key="15">
    <source>
        <dbReference type="PROSITE" id="PS51669"/>
    </source>
</evidence>
<evidence type="ECO:0000256" key="7">
    <source>
        <dbReference type="ARBA" id="ARBA00022967"/>
    </source>
</evidence>
<organism evidence="17 18">
    <name type="scientific">Sorangium cellulosum</name>
    <name type="common">Polyangium cellulosum</name>
    <dbReference type="NCBI Taxonomy" id="56"/>
    <lineage>
        <taxon>Bacteria</taxon>
        <taxon>Pseudomonadati</taxon>
        <taxon>Myxococcota</taxon>
        <taxon>Polyangia</taxon>
        <taxon>Polyangiales</taxon>
        <taxon>Polyangiaceae</taxon>
        <taxon>Sorangium</taxon>
    </lineage>
</organism>
<evidence type="ECO:0000313" key="18">
    <source>
        <dbReference type="Proteomes" id="UP000238348"/>
    </source>
</evidence>
<protein>
    <submittedName>
        <fullName evidence="17">NADH dehydrogenase</fullName>
    </submittedName>
</protein>
<dbReference type="AlphaFoldDB" id="A0A2L0EJE9"/>
<dbReference type="EMBL" id="CP012673">
    <property type="protein sequence ID" value="AUX39420.1"/>
    <property type="molecule type" value="Genomic_DNA"/>
</dbReference>
<dbReference type="InterPro" id="IPR019574">
    <property type="entry name" value="NADH_UbQ_OxRdtase_Gsu_4Fe4S-bd"/>
</dbReference>